<dbReference type="PROSITE" id="PS51781">
    <property type="entry name" value="SH3B"/>
    <property type="match status" value="1"/>
</dbReference>
<dbReference type="EMBL" id="MWAK01000329">
    <property type="protein sequence ID" value="OPZ89773.1"/>
    <property type="molecule type" value="Genomic_DNA"/>
</dbReference>
<reference evidence="2" key="1">
    <citation type="submission" date="2017-02" db="EMBL/GenBank/DDBJ databases">
        <title>Delving into the versatile metabolic prowess of the omnipresent phylum Bacteroidetes.</title>
        <authorList>
            <person name="Nobu M.K."/>
            <person name="Mei R."/>
            <person name="Narihiro T."/>
            <person name="Kuroda K."/>
            <person name="Liu W.-T."/>
        </authorList>
    </citation>
    <scope>NUCLEOTIDE SEQUENCE</scope>
    <source>
        <strain evidence="2">ADurb.Bin417</strain>
    </source>
</reference>
<evidence type="ECO:0000259" key="1">
    <source>
        <dbReference type="PROSITE" id="PS51781"/>
    </source>
</evidence>
<dbReference type="Proteomes" id="UP000485484">
    <property type="component" value="Unassembled WGS sequence"/>
</dbReference>
<evidence type="ECO:0000313" key="2">
    <source>
        <dbReference type="EMBL" id="OPZ89773.1"/>
    </source>
</evidence>
<accession>A0A1V5M976</accession>
<dbReference type="InterPro" id="IPR003646">
    <property type="entry name" value="SH3-like_bac-type"/>
</dbReference>
<dbReference type="Pfam" id="PF08239">
    <property type="entry name" value="SH3_3"/>
    <property type="match status" value="1"/>
</dbReference>
<gene>
    <name evidence="2" type="ORF">BWY73_01444</name>
</gene>
<proteinExistence type="predicted"/>
<protein>
    <submittedName>
        <fullName evidence="2">Bacterial SH3 domain protein</fullName>
    </submittedName>
</protein>
<dbReference type="AlphaFoldDB" id="A0A1V5M976"/>
<name>A0A1V5M976_UNCT6</name>
<sequence length="367" mass="40454">MTDRFRSLRTRFLKVTAAVLTGSILLFRLTGCPAAEPLGEATVRVSAARVRAMPDLHSDILAKVNQGEKIRLLEKKKEWFRVEHAGGSGWVLGELIKIPENVFWRACLAEKTPAALRDYLKAYPAGKFAGAARSRLKKPAAPAPPAEAAVSNTEPAGEAALAGQIRSKATIENCERYLSEYPAGPAAGLARERLDPLRFREARETDWHSDYRAYLEQFPSGEHAAAARERLAWLAGRKAVPEIVVSAVVDADDGDVNAPGPRWRWTTQLYERGGQIGYRVSGQGFILDPRGGLWMGENDARIPRPRIRVEAGGSARDTYWISSRPHLLCNGVAIFTWEGEDAGGHPIRLEERIQLRHLNCPGPTPAR</sequence>
<organism evidence="2">
    <name type="scientific">candidate division TA06 bacterium ADurb.Bin417</name>
    <dbReference type="NCBI Taxonomy" id="1852828"/>
    <lineage>
        <taxon>Bacteria</taxon>
        <taxon>Bacteria division TA06</taxon>
    </lineage>
</organism>
<dbReference type="Gene3D" id="2.30.30.40">
    <property type="entry name" value="SH3 Domains"/>
    <property type="match status" value="1"/>
</dbReference>
<comment type="caution">
    <text evidence="2">The sequence shown here is derived from an EMBL/GenBank/DDBJ whole genome shotgun (WGS) entry which is preliminary data.</text>
</comment>
<feature type="domain" description="SH3b" evidence="1">
    <location>
        <begin position="38"/>
        <end position="99"/>
    </location>
</feature>
<dbReference type="SMART" id="SM00287">
    <property type="entry name" value="SH3b"/>
    <property type="match status" value="1"/>
</dbReference>